<dbReference type="SUPFAM" id="SSF117281">
    <property type="entry name" value="Kelch motif"/>
    <property type="match status" value="1"/>
</dbReference>
<dbReference type="Gene3D" id="2.120.10.80">
    <property type="entry name" value="Kelch-type beta propeller"/>
    <property type="match status" value="1"/>
</dbReference>
<keyword evidence="2" id="KW-1185">Reference proteome</keyword>
<dbReference type="InterPro" id="IPR015915">
    <property type="entry name" value="Kelch-typ_b-propeller"/>
</dbReference>
<dbReference type="Proteomes" id="UP000265618">
    <property type="component" value="Unassembled WGS sequence"/>
</dbReference>
<dbReference type="AlphaFoldDB" id="A0A9K3CX90"/>
<accession>A0A9K3CX90</accession>
<protein>
    <submittedName>
        <fullName evidence="1">Uncharacterized protein</fullName>
    </submittedName>
</protein>
<sequence>MLSADDLVNANGCISLEAVDTSAIPDLDSFRPVYMTHNTVLDLSDRSVYTLSYVNDVPTMVKGHILVPPRQCVLRSGLDWSAVSTGSHLYCLSAREEKHSLDMYHIDTGEWTVLCPDHRPKIDAAIGLSLLNGKILHTTRYEDWLLDPDTDTWAQLPEKPEAVRYRGWWRPPEIAGDTALYLYTNRIDGDTITRHVPFSERDGWGLVCDGDDGSGCVWNLPCSFSPGCAVPIGTSALEMVEYEPGQFELDSVYRNGSLDAVSGTFTEGPEVSYEGYGCRVSADQYMVKTISTETDDATGLYLIHYDRDAL</sequence>
<name>A0A9K3CX90_9EUKA</name>
<comment type="caution">
    <text evidence="1">The sequence shown here is derived from an EMBL/GenBank/DDBJ whole genome shotgun (WGS) entry which is preliminary data.</text>
</comment>
<gene>
    <name evidence="1" type="ORF">KIPB_005601</name>
</gene>
<organism evidence="1 2">
    <name type="scientific">Kipferlia bialata</name>
    <dbReference type="NCBI Taxonomy" id="797122"/>
    <lineage>
        <taxon>Eukaryota</taxon>
        <taxon>Metamonada</taxon>
        <taxon>Carpediemonas-like organisms</taxon>
        <taxon>Kipferlia</taxon>
    </lineage>
</organism>
<dbReference type="EMBL" id="BDIP01001329">
    <property type="protein sequence ID" value="GIQ84157.1"/>
    <property type="molecule type" value="Genomic_DNA"/>
</dbReference>
<proteinExistence type="predicted"/>
<reference evidence="1 2" key="1">
    <citation type="journal article" date="2018" name="PLoS ONE">
        <title>The draft genome of Kipferlia bialata reveals reductive genome evolution in fornicate parasites.</title>
        <authorList>
            <person name="Tanifuji G."/>
            <person name="Takabayashi S."/>
            <person name="Kume K."/>
            <person name="Takagi M."/>
            <person name="Nakayama T."/>
            <person name="Kamikawa R."/>
            <person name="Inagaki Y."/>
            <person name="Hashimoto T."/>
        </authorList>
    </citation>
    <scope>NUCLEOTIDE SEQUENCE [LARGE SCALE GENOMIC DNA]</scope>
    <source>
        <strain evidence="1">NY0173</strain>
    </source>
</reference>
<evidence type="ECO:0000313" key="2">
    <source>
        <dbReference type="Proteomes" id="UP000265618"/>
    </source>
</evidence>
<evidence type="ECO:0000313" key="1">
    <source>
        <dbReference type="EMBL" id="GIQ84157.1"/>
    </source>
</evidence>